<dbReference type="Proteomes" id="UP000503336">
    <property type="component" value="Chromosome"/>
</dbReference>
<evidence type="ECO:0000256" key="5">
    <source>
        <dbReference type="ARBA" id="ARBA00022741"/>
    </source>
</evidence>
<dbReference type="NCBIfam" id="TIGR01727">
    <property type="entry name" value="oligo_HPY"/>
    <property type="match status" value="1"/>
</dbReference>
<gene>
    <name evidence="9" type="ORF">G5B40_08715</name>
</gene>
<sequence>MTNEPLLCISGLRTEFGPPGRSFAAVDGVDLSVARGERVAVVGESGSGKTVTALSVLGLIAETGRISAGEILFEDRNLLKLPKHAMRKIRGGEISMIFQEPMTSLNPVFTVGDQVIEALTIHQGLRGRAARARAAELLALVRVPSPEKRIDNYPHELSGGMRQRVMIAIALSSQPKLLIADEPTTALDVTVQAQILKLLKQLQEELGMAVLLITHDLGVVAQFAERVIVMYAGKIVETAPVLDIFRQPQHPYTEGLLGSIPPLHEDVDELRAIEGVVPPPFAMPAGCRFHPRCAHARAACTERTPPLMPFGDDHKAACIRHTGYGVASG</sequence>
<name>A0A7L5BVU5_9RHOB</name>
<comment type="subcellular location">
    <subcellularLocation>
        <location evidence="1">Cell inner membrane</location>
        <topology evidence="1">Peripheral membrane protein</topology>
    </subcellularLocation>
</comment>
<evidence type="ECO:0000256" key="4">
    <source>
        <dbReference type="ARBA" id="ARBA00022475"/>
    </source>
</evidence>
<keyword evidence="4" id="KW-1003">Cell membrane</keyword>
<dbReference type="Pfam" id="PF00005">
    <property type="entry name" value="ABC_tran"/>
    <property type="match status" value="1"/>
</dbReference>
<evidence type="ECO:0000256" key="6">
    <source>
        <dbReference type="ARBA" id="ARBA00022840"/>
    </source>
</evidence>
<evidence type="ECO:0000256" key="3">
    <source>
        <dbReference type="ARBA" id="ARBA00022448"/>
    </source>
</evidence>
<accession>A0A7L5BVU5</accession>
<dbReference type="InterPro" id="IPR050388">
    <property type="entry name" value="ABC_Ni/Peptide_Import"/>
</dbReference>
<dbReference type="InterPro" id="IPR013563">
    <property type="entry name" value="Oligopep_ABC_C"/>
</dbReference>
<dbReference type="GO" id="GO:0005524">
    <property type="term" value="F:ATP binding"/>
    <property type="evidence" value="ECO:0007669"/>
    <property type="project" value="UniProtKB-KW"/>
</dbReference>
<evidence type="ECO:0000256" key="7">
    <source>
        <dbReference type="ARBA" id="ARBA00023136"/>
    </source>
</evidence>
<keyword evidence="10" id="KW-1185">Reference proteome</keyword>
<proteinExistence type="inferred from homology"/>
<evidence type="ECO:0000313" key="9">
    <source>
        <dbReference type="EMBL" id="QIE55531.1"/>
    </source>
</evidence>
<dbReference type="GO" id="GO:0016887">
    <property type="term" value="F:ATP hydrolysis activity"/>
    <property type="evidence" value="ECO:0007669"/>
    <property type="project" value="InterPro"/>
</dbReference>
<keyword evidence="3" id="KW-0813">Transport</keyword>
<dbReference type="Gene3D" id="3.40.50.300">
    <property type="entry name" value="P-loop containing nucleotide triphosphate hydrolases"/>
    <property type="match status" value="1"/>
</dbReference>
<protein>
    <submittedName>
        <fullName evidence="9">ABC transporter ATP-binding protein</fullName>
    </submittedName>
</protein>
<keyword evidence="5" id="KW-0547">Nucleotide-binding</keyword>
<dbReference type="InterPro" id="IPR027417">
    <property type="entry name" value="P-loop_NTPase"/>
</dbReference>
<dbReference type="PANTHER" id="PTHR43297">
    <property type="entry name" value="OLIGOPEPTIDE TRANSPORT ATP-BINDING PROTEIN APPD"/>
    <property type="match status" value="1"/>
</dbReference>
<dbReference type="GO" id="GO:0055085">
    <property type="term" value="P:transmembrane transport"/>
    <property type="evidence" value="ECO:0007669"/>
    <property type="project" value="UniProtKB-ARBA"/>
</dbReference>
<dbReference type="KEGG" id="hdh:G5B40_08715"/>
<dbReference type="Pfam" id="PF08352">
    <property type="entry name" value="oligo_HPY"/>
    <property type="match status" value="1"/>
</dbReference>
<dbReference type="AlphaFoldDB" id="A0A7L5BVU5"/>
<dbReference type="FunFam" id="3.40.50.300:FF:000016">
    <property type="entry name" value="Oligopeptide ABC transporter ATP-binding component"/>
    <property type="match status" value="1"/>
</dbReference>
<keyword evidence="7" id="KW-0472">Membrane</keyword>
<dbReference type="InterPro" id="IPR017871">
    <property type="entry name" value="ABC_transporter-like_CS"/>
</dbReference>
<evidence type="ECO:0000256" key="1">
    <source>
        <dbReference type="ARBA" id="ARBA00004417"/>
    </source>
</evidence>
<dbReference type="PROSITE" id="PS00211">
    <property type="entry name" value="ABC_TRANSPORTER_1"/>
    <property type="match status" value="1"/>
</dbReference>
<reference evidence="9 10" key="1">
    <citation type="submission" date="2020-02" db="EMBL/GenBank/DDBJ databases">
        <title>complete genome sequence of Rhodobacteraceae bacterium.</title>
        <authorList>
            <person name="Park J."/>
            <person name="Kim Y.-S."/>
            <person name="Kim K.-H."/>
        </authorList>
    </citation>
    <scope>NUCLEOTIDE SEQUENCE [LARGE SCALE GENOMIC DNA]</scope>
    <source>
        <strain evidence="9 10">RR4-56</strain>
    </source>
</reference>
<dbReference type="InterPro" id="IPR003593">
    <property type="entry name" value="AAA+_ATPase"/>
</dbReference>
<dbReference type="SUPFAM" id="SSF52540">
    <property type="entry name" value="P-loop containing nucleoside triphosphate hydrolases"/>
    <property type="match status" value="1"/>
</dbReference>
<dbReference type="CDD" id="cd03257">
    <property type="entry name" value="ABC_NikE_OppD_transporters"/>
    <property type="match status" value="1"/>
</dbReference>
<dbReference type="EMBL" id="CP049056">
    <property type="protein sequence ID" value="QIE55531.1"/>
    <property type="molecule type" value="Genomic_DNA"/>
</dbReference>
<dbReference type="RefSeq" id="WP_165097570.1">
    <property type="nucleotide sequence ID" value="NZ_CP049056.1"/>
</dbReference>
<dbReference type="GO" id="GO:0015833">
    <property type="term" value="P:peptide transport"/>
    <property type="evidence" value="ECO:0007669"/>
    <property type="project" value="InterPro"/>
</dbReference>
<dbReference type="InterPro" id="IPR003439">
    <property type="entry name" value="ABC_transporter-like_ATP-bd"/>
</dbReference>
<dbReference type="SMART" id="SM00382">
    <property type="entry name" value="AAA"/>
    <property type="match status" value="1"/>
</dbReference>
<dbReference type="PROSITE" id="PS50893">
    <property type="entry name" value="ABC_TRANSPORTER_2"/>
    <property type="match status" value="1"/>
</dbReference>
<comment type="similarity">
    <text evidence="2">Belongs to the ABC transporter superfamily.</text>
</comment>
<evidence type="ECO:0000259" key="8">
    <source>
        <dbReference type="PROSITE" id="PS50893"/>
    </source>
</evidence>
<feature type="domain" description="ABC transporter" evidence="8">
    <location>
        <begin position="7"/>
        <end position="257"/>
    </location>
</feature>
<evidence type="ECO:0000313" key="10">
    <source>
        <dbReference type="Proteomes" id="UP000503336"/>
    </source>
</evidence>
<organism evidence="9 10">
    <name type="scientific">Pikeienuella piscinae</name>
    <dbReference type="NCBI Taxonomy" id="2748098"/>
    <lineage>
        <taxon>Bacteria</taxon>
        <taxon>Pseudomonadati</taxon>
        <taxon>Pseudomonadota</taxon>
        <taxon>Alphaproteobacteria</taxon>
        <taxon>Rhodobacterales</taxon>
        <taxon>Paracoccaceae</taxon>
        <taxon>Pikeienuella</taxon>
    </lineage>
</organism>
<evidence type="ECO:0000256" key="2">
    <source>
        <dbReference type="ARBA" id="ARBA00005417"/>
    </source>
</evidence>
<dbReference type="PANTHER" id="PTHR43297:SF2">
    <property type="entry name" value="DIPEPTIDE TRANSPORT ATP-BINDING PROTEIN DPPD"/>
    <property type="match status" value="1"/>
</dbReference>
<dbReference type="GO" id="GO:0005886">
    <property type="term" value="C:plasma membrane"/>
    <property type="evidence" value="ECO:0007669"/>
    <property type="project" value="UniProtKB-SubCell"/>
</dbReference>
<keyword evidence="6 9" id="KW-0067">ATP-binding</keyword>